<reference evidence="3 4" key="1">
    <citation type="submission" date="2021-05" db="EMBL/GenBank/DDBJ databases">
        <title>The draft genome of Geobacter chapellei DSM 13688.</title>
        <authorList>
            <person name="Xu Z."/>
            <person name="Masuda Y."/>
            <person name="Itoh H."/>
            <person name="Senoo K."/>
        </authorList>
    </citation>
    <scope>NUCLEOTIDE SEQUENCE [LARGE SCALE GENOMIC DNA]</scope>
    <source>
        <strain evidence="3 4">DSM 13688</strain>
    </source>
</reference>
<dbReference type="InterPro" id="IPR001258">
    <property type="entry name" value="NHL_repeat"/>
</dbReference>
<evidence type="ECO:0000256" key="2">
    <source>
        <dbReference type="PROSITE-ProRule" id="PRU00504"/>
    </source>
</evidence>
<dbReference type="EMBL" id="JAHDYS010000016">
    <property type="protein sequence ID" value="MBT1073054.1"/>
    <property type="molecule type" value="Genomic_DNA"/>
</dbReference>
<name>A0ABS5UBI1_9BACT</name>
<dbReference type="RefSeq" id="WP_214300701.1">
    <property type="nucleotide sequence ID" value="NZ_JAHDYS010000016.1"/>
</dbReference>
<dbReference type="InterPro" id="IPR011042">
    <property type="entry name" value="6-blade_b-propeller_TolB-like"/>
</dbReference>
<feature type="repeat" description="NHL" evidence="2">
    <location>
        <begin position="126"/>
        <end position="169"/>
    </location>
</feature>
<protein>
    <recommendedName>
        <fullName evidence="5">NHL repeat-containing protein</fullName>
    </recommendedName>
</protein>
<dbReference type="SUPFAM" id="SSF63829">
    <property type="entry name" value="Calcium-dependent phosphotriesterase"/>
    <property type="match status" value="1"/>
</dbReference>
<dbReference type="Proteomes" id="UP000784128">
    <property type="component" value="Unassembled WGS sequence"/>
</dbReference>
<gene>
    <name evidence="3" type="ORF">KJB30_14770</name>
</gene>
<evidence type="ECO:0000313" key="4">
    <source>
        <dbReference type="Proteomes" id="UP000784128"/>
    </source>
</evidence>
<dbReference type="PROSITE" id="PS51125">
    <property type="entry name" value="NHL"/>
    <property type="match status" value="1"/>
</dbReference>
<comment type="caution">
    <text evidence="3">The sequence shown here is derived from an EMBL/GenBank/DDBJ whole genome shotgun (WGS) entry which is preliminary data.</text>
</comment>
<dbReference type="Gene3D" id="2.120.10.30">
    <property type="entry name" value="TolB, C-terminal domain"/>
    <property type="match status" value="1"/>
</dbReference>
<organism evidence="3 4">
    <name type="scientific">Pelotalea chapellei</name>
    <dbReference type="NCBI Taxonomy" id="44671"/>
    <lineage>
        <taxon>Bacteria</taxon>
        <taxon>Pseudomonadati</taxon>
        <taxon>Thermodesulfobacteriota</taxon>
        <taxon>Desulfuromonadia</taxon>
        <taxon>Geobacterales</taxon>
        <taxon>Geobacteraceae</taxon>
        <taxon>Pelotalea</taxon>
    </lineage>
</organism>
<accession>A0ABS5UBI1</accession>
<proteinExistence type="predicted"/>
<sequence length="219" mass="23779">MSNGQLAMLASKGPLTQLVRCNFRAEPLGVISLSGMPPELVNFSPNRVYAQAGKLYLVSYSNMQVVIVDEQGVFVKGHDFARELGMSEKERDESGLGGFALDRDGGFLFTIPATAKAYLFTADGTQRVFGRRGSAPGRFGVVTGIATDKAGNILVVDKLRCVVMIFERSNFGFLKEFGNRGTKPGNLIGPDDILVDSQNRAYVSALRKQGISVYQLSQE</sequence>
<keyword evidence="1" id="KW-0677">Repeat</keyword>
<evidence type="ECO:0000256" key="1">
    <source>
        <dbReference type="ARBA" id="ARBA00022737"/>
    </source>
</evidence>
<keyword evidence="4" id="KW-1185">Reference proteome</keyword>
<evidence type="ECO:0000313" key="3">
    <source>
        <dbReference type="EMBL" id="MBT1073054.1"/>
    </source>
</evidence>
<evidence type="ECO:0008006" key="5">
    <source>
        <dbReference type="Google" id="ProtNLM"/>
    </source>
</evidence>